<dbReference type="InterPro" id="IPR016181">
    <property type="entry name" value="Acyl_CoA_acyltransferase"/>
</dbReference>
<keyword evidence="1" id="KW-0808">Transferase</keyword>
<evidence type="ECO:0000313" key="4">
    <source>
        <dbReference type="EMBL" id="CAB4867805.1"/>
    </source>
</evidence>
<dbReference type="CDD" id="cd04301">
    <property type="entry name" value="NAT_SF"/>
    <property type="match status" value="1"/>
</dbReference>
<dbReference type="PANTHER" id="PTHR43877">
    <property type="entry name" value="AMINOALKYLPHOSPHONATE N-ACETYLTRANSFERASE-RELATED-RELATED"/>
    <property type="match status" value="1"/>
</dbReference>
<proteinExistence type="predicted"/>
<dbReference type="InterPro" id="IPR050832">
    <property type="entry name" value="Bact_Acetyltransf"/>
</dbReference>
<dbReference type="InterPro" id="IPR000182">
    <property type="entry name" value="GNAT_dom"/>
</dbReference>
<accession>A0A6J7DG17</accession>
<protein>
    <submittedName>
        <fullName evidence="4">Unannotated protein</fullName>
    </submittedName>
</protein>
<feature type="domain" description="N-acetyltransferase" evidence="3">
    <location>
        <begin position="6"/>
        <end position="156"/>
    </location>
</feature>
<dbReference type="AlphaFoldDB" id="A0A6J7DG17"/>
<dbReference type="NCBIfam" id="TIGR01575">
    <property type="entry name" value="rimI"/>
    <property type="match status" value="1"/>
</dbReference>
<dbReference type="SUPFAM" id="SSF55729">
    <property type="entry name" value="Acyl-CoA N-acyltransferases (Nat)"/>
    <property type="match status" value="1"/>
</dbReference>
<dbReference type="Pfam" id="PF00583">
    <property type="entry name" value="Acetyltransf_1"/>
    <property type="match status" value="1"/>
</dbReference>
<dbReference type="PROSITE" id="PS51186">
    <property type="entry name" value="GNAT"/>
    <property type="match status" value="1"/>
</dbReference>
<gene>
    <name evidence="4" type="ORF">UFOPK3401_00625</name>
</gene>
<name>A0A6J7DG17_9ZZZZ</name>
<keyword evidence="2" id="KW-0012">Acyltransferase</keyword>
<evidence type="ECO:0000256" key="1">
    <source>
        <dbReference type="ARBA" id="ARBA00022679"/>
    </source>
</evidence>
<evidence type="ECO:0000259" key="3">
    <source>
        <dbReference type="PROSITE" id="PS51186"/>
    </source>
</evidence>
<sequence>MPVQTAQIRAMHWTDIPAVQTLERQLFPVDPWSVETFWSELALVPQTRCYLVATAQDDDAEELLGYGGVFTVGSDADIQTVAVSPQAQGKGIGRLLLHNLLDTARARGCSRVFLEVRSDNHSAVQMYLKDGFEQTGSRKDYYASGVDATVMRKLIGGTS</sequence>
<dbReference type="GO" id="GO:0008080">
    <property type="term" value="F:N-acetyltransferase activity"/>
    <property type="evidence" value="ECO:0007669"/>
    <property type="project" value="InterPro"/>
</dbReference>
<reference evidence="4" key="1">
    <citation type="submission" date="2020-05" db="EMBL/GenBank/DDBJ databases">
        <authorList>
            <person name="Chiriac C."/>
            <person name="Salcher M."/>
            <person name="Ghai R."/>
            <person name="Kavagutti S V."/>
        </authorList>
    </citation>
    <scope>NUCLEOTIDE SEQUENCE</scope>
</reference>
<organism evidence="4">
    <name type="scientific">freshwater metagenome</name>
    <dbReference type="NCBI Taxonomy" id="449393"/>
    <lineage>
        <taxon>unclassified sequences</taxon>
        <taxon>metagenomes</taxon>
        <taxon>ecological metagenomes</taxon>
    </lineage>
</organism>
<dbReference type="EMBL" id="CAFBLM010000021">
    <property type="protein sequence ID" value="CAB4867805.1"/>
    <property type="molecule type" value="Genomic_DNA"/>
</dbReference>
<dbReference type="InterPro" id="IPR006464">
    <property type="entry name" value="AcTrfase_RimI/Ard1"/>
</dbReference>
<evidence type="ECO:0000256" key="2">
    <source>
        <dbReference type="ARBA" id="ARBA00023315"/>
    </source>
</evidence>
<dbReference type="Gene3D" id="3.40.630.30">
    <property type="match status" value="1"/>
</dbReference>